<evidence type="ECO:0000256" key="1">
    <source>
        <dbReference type="SAM" id="MobiDB-lite"/>
    </source>
</evidence>
<reference evidence="2" key="1">
    <citation type="submission" date="2020-05" db="EMBL/GenBank/DDBJ databases">
        <title>Phylogenomic resolution of chytrid fungi.</title>
        <authorList>
            <person name="Stajich J.E."/>
            <person name="Amses K."/>
            <person name="Simmons R."/>
            <person name="Seto K."/>
            <person name="Myers J."/>
            <person name="Bonds A."/>
            <person name="Quandt C.A."/>
            <person name="Barry K."/>
            <person name="Liu P."/>
            <person name="Grigoriev I."/>
            <person name="Longcore J.E."/>
            <person name="James T.Y."/>
        </authorList>
    </citation>
    <scope>NUCLEOTIDE SEQUENCE</scope>
    <source>
        <strain evidence="2">JEL0476</strain>
    </source>
</reference>
<comment type="caution">
    <text evidence="2">The sequence shown here is derived from an EMBL/GenBank/DDBJ whole genome shotgun (WGS) entry which is preliminary data.</text>
</comment>
<dbReference type="AlphaFoldDB" id="A0AAD5TTX2"/>
<feature type="compositionally biased region" description="Acidic residues" evidence="1">
    <location>
        <begin position="178"/>
        <end position="188"/>
    </location>
</feature>
<name>A0AAD5TTX2_9FUNG</name>
<sequence length="196" mass="22895">EKEFLKLDIEKKNYCLLNYKNFLKKNEKVLTKINIQNKETISQNLTTAFASNYDNKKNDIVYDIDENFYVNEEEDDINDARWNKSMELDEINFNEESNFEDTNLMEEENSSDAVSVVDVSKLAIVNHNDDGSQVEKEIKIEQVDVIMVSKEDVVTEEEVLQITVKEESKTEVTKEIIEEPEPEEEQDDVGGFSFEW</sequence>
<dbReference type="EMBL" id="JADGJW010001409">
    <property type="protein sequence ID" value="KAJ3203577.1"/>
    <property type="molecule type" value="Genomic_DNA"/>
</dbReference>
<proteinExistence type="predicted"/>
<protein>
    <submittedName>
        <fullName evidence="2">Uncharacterized protein</fullName>
    </submittedName>
</protein>
<keyword evidence="3" id="KW-1185">Reference proteome</keyword>
<dbReference type="Proteomes" id="UP001211065">
    <property type="component" value="Unassembled WGS sequence"/>
</dbReference>
<organism evidence="2 3">
    <name type="scientific">Clydaea vesicula</name>
    <dbReference type="NCBI Taxonomy" id="447962"/>
    <lineage>
        <taxon>Eukaryota</taxon>
        <taxon>Fungi</taxon>
        <taxon>Fungi incertae sedis</taxon>
        <taxon>Chytridiomycota</taxon>
        <taxon>Chytridiomycota incertae sedis</taxon>
        <taxon>Chytridiomycetes</taxon>
        <taxon>Lobulomycetales</taxon>
        <taxon>Lobulomycetaceae</taxon>
        <taxon>Clydaea</taxon>
    </lineage>
</organism>
<gene>
    <name evidence="2" type="ORF">HK099_001461</name>
</gene>
<feature type="region of interest" description="Disordered" evidence="1">
    <location>
        <begin position="171"/>
        <end position="196"/>
    </location>
</feature>
<feature type="non-terminal residue" evidence="2">
    <location>
        <position position="1"/>
    </location>
</feature>
<accession>A0AAD5TTX2</accession>
<evidence type="ECO:0000313" key="2">
    <source>
        <dbReference type="EMBL" id="KAJ3203577.1"/>
    </source>
</evidence>
<evidence type="ECO:0000313" key="3">
    <source>
        <dbReference type="Proteomes" id="UP001211065"/>
    </source>
</evidence>